<proteinExistence type="predicted"/>
<reference evidence="2" key="1">
    <citation type="journal article" date="2021" name="Proc. Natl. Acad. Sci. U.S.A.">
        <title>A Catalog of Tens of Thousands of Viruses from Human Metagenomes Reveals Hidden Associations with Chronic Diseases.</title>
        <authorList>
            <person name="Tisza M.J."/>
            <person name="Buck C.B."/>
        </authorList>
    </citation>
    <scope>NUCLEOTIDE SEQUENCE</scope>
    <source>
        <strain evidence="2">Ctdv95</strain>
    </source>
</reference>
<evidence type="ECO:0000313" key="2">
    <source>
        <dbReference type="EMBL" id="DAE16136.1"/>
    </source>
</evidence>
<keyword evidence="1" id="KW-0812">Transmembrane</keyword>
<accession>A0A8S5QAS4</accession>
<keyword evidence="1" id="KW-0472">Membrane</keyword>
<keyword evidence="1" id="KW-1133">Transmembrane helix</keyword>
<dbReference type="EMBL" id="BK015616">
    <property type="protein sequence ID" value="DAE16136.1"/>
    <property type="molecule type" value="Genomic_DNA"/>
</dbReference>
<feature type="transmembrane region" description="Helical" evidence="1">
    <location>
        <begin position="23"/>
        <end position="44"/>
    </location>
</feature>
<protein>
    <submittedName>
        <fullName evidence="2">Uncharacterized protein</fullName>
    </submittedName>
</protein>
<name>A0A8S5QAS4_9CAUD</name>
<organism evidence="2">
    <name type="scientific">Myoviridae sp. ctdv95</name>
    <dbReference type="NCBI Taxonomy" id="2825143"/>
    <lineage>
        <taxon>Viruses</taxon>
        <taxon>Duplodnaviria</taxon>
        <taxon>Heunggongvirae</taxon>
        <taxon>Uroviricota</taxon>
        <taxon>Caudoviricetes</taxon>
    </lineage>
</organism>
<sequence length="48" mass="5289">MLVASSFARTHPLILLSNALSSISWLTCFNSFSHAILASLYVVFSLMK</sequence>
<evidence type="ECO:0000256" key="1">
    <source>
        <dbReference type="SAM" id="Phobius"/>
    </source>
</evidence>